<gene>
    <name evidence="3" type="ORF">QR695_06735</name>
</gene>
<dbReference type="Proteomes" id="UP001230807">
    <property type="component" value="Unassembled WGS sequence"/>
</dbReference>
<reference evidence="3 4" key="1">
    <citation type="submission" date="2023-06" db="EMBL/GenBank/DDBJ databases">
        <title>Influencing factors and mechanism of Cr(VI) reduction by facultative anaerobic Exiguobacterium sp. PY14.</title>
        <authorList>
            <person name="Zou L."/>
        </authorList>
    </citation>
    <scope>NUCLEOTIDE SEQUENCE [LARGE SCALE GENOMIC DNA]</scope>
    <source>
        <strain evidence="3 4">PY14</strain>
    </source>
</reference>
<keyword evidence="4" id="KW-1185">Reference proteome</keyword>
<comment type="similarity">
    <text evidence="1">Belongs to the YciI family.</text>
</comment>
<sequence>MMFLVTGYFNADKMNEKTDLEIDQIMATCEPHLQELYASEQVLMDMGLEASMKQLKRESHQISITDGPVTESKEVMGSAFLIEALDMEDAVRIASIHPTTQVPEAESLGWRLEIRPVHYYRERE</sequence>
<accession>A0ABT7MND9</accession>
<dbReference type="EMBL" id="JASWER010000003">
    <property type="protein sequence ID" value="MDL5376701.1"/>
    <property type="molecule type" value="Genomic_DNA"/>
</dbReference>
<evidence type="ECO:0000313" key="4">
    <source>
        <dbReference type="Proteomes" id="UP001230807"/>
    </source>
</evidence>
<dbReference type="Pfam" id="PF03795">
    <property type="entry name" value="YCII"/>
    <property type="match status" value="1"/>
</dbReference>
<proteinExistence type="inferred from homology"/>
<name>A0ABT7MND9_9BACL</name>
<evidence type="ECO:0000313" key="3">
    <source>
        <dbReference type="EMBL" id="MDL5376701.1"/>
    </source>
</evidence>
<dbReference type="InterPro" id="IPR005545">
    <property type="entry name" value="YCII"/>
</dbReference>
<dbReference type="Gene3D" id="3.30.70.1060">
    <property type="entry name" value="Dimeric alpha+beta barrel"/>
    <property type="match status" value="1"/>
</dbReference>
<evidence type="ECO:0000256" key="1">
    <source>
        <dbReference type="ARBA" id="ARBA00007689"/>
    </source>
</evidence>
<evidence type="ECO:0000259" key="2">
    <source>
        <dbReference type="Pfam" id="PF03795"/>
    </source>
</evidence>
<dbReference type="SUPFAM" id="SSF54909">
    <property type="entry name" value="Dimeric alpha+beta barrel"/>
    <property type="match status" value="1"/>
</dbReference>
<protein>
    <submittedName>
        <fullName evidence="3">YciI family protein</fullName>
    </submittedName>
</protein>
<dbReference type="InterPro" id="IPR011008">
    <property type="entry name" value="Dimeric_a/b-barrel"/>
</dbReference>
<dbReference type="RefSeq" id="WP_286038293.1">
    <property type="nucleotide sequence ID" value="NZ_CP183077.1"/>
</dbReference>
<comment type="caution">
    <text evidence="3">The sequence shown here is derived from an EMBL/GenBank/DDBJ whole genome shotgun (WGS) entry which is preliminary data.</text>
</comment>
<organism evidence="3 4">
    <name type="scientific">Exiguobacterium mexicanum</name>
    <dbReference type="NCBI Taxonomy" id="340146"/>
    <lineage>
        <taxon>Bacteria</taxon>
        <taxon>Bacillati</taxon>
        <taxon>Bacillota</taxon>
        <taxon>Bacilli</taxon>
        <taxon>Bacillales</taxon>
        <taxon>Bacillales Family XII. Incertae Sedis</taxon>
        <taxon>Exiguobacterium</taxon>
    </lineage>
</organism>
<feature type="domain" description="YCII-related" evidence="2">
    <location>
        <begin position="1"/>
        <end position="101"/>
    </location>
</feature>